<dbReference type="InterPro" id="IPR009072">
    <property type="entry name" value="Histone-fold"/>
</dbReference>
<evidence type="ECO:0000256" key="4">
    <source>
        <dbReference type="ARBA" id="ARBA00023163"/>
    </source>
</evidence>
<evidence type="ECO:0000313" key="11">
    <source>
        <dbReference type="Proteomes" id="UP001362999"/>
    </source>
</evidence>
<sequence length="302" mass="32597">MESQQPQPSQEKALADFMALIATNDKSNQAVIQRKLEEIMKSGGISQEAMLKKLQAIQEEQKIKAAAAKQSQPGPSSGVPMHPQSGQSAFKSGIDESPFLFSSSSDASAYPISANLNTTNPGPVPWGASRPSLTGGSAAGRIAGTPAQILREEPMPITFAADHRTQPRKNAPGDLSMRRTIHDLVASVDPQVKIEPEVEDLLLSIADEFIDSVTNFSCRLAKHRGGDTLEVRDLQLHLERNHNIRIPGFSSDDTRISLSQSSILPAAAPAPAPKKATQGTHMTLRSQRLAQVQQAKRESKLM</sequence>
<dbReference type="GO" id="GO:0046982">
    <property type="term" value="F:protein heterodimerization activity"/>
    <property type="evidence" value="ECO:0007669"/>
    <property type="project" value="InterPro"/>
</dbReference>
<dbReference type="InterPro" id="IPR037794">
    <property type="entry name" value="TAF12"/>
</dbReference>
<keyword evidence="5" id="KW-0539">Nucleus</keyword>
<comment type="caution">
    <text evidence="10">The sequence shown here is derived from an EMBL/GenBank/DDBJ whole genome shotgun (WGS) entry which is preliminary data.</text>
</comment>
<keyword evidence="11" id="KW-1185">Reference proteome</keyword>
<accession>A0AAW0CI17</accession>
<dbReference type="PANTHER" id="PTHR12264:SF21">
    <property type="entry name" value="TRANSCRIPTION INITIATION FACTOR TFIID SUBUNIT 12"/>
    <property type="match status" value="1"/>
</dbReference>
<evidence type="ECO:0000313" key="10">
    <source>
        <dbReference type="EMBL" id="KAK7038040.1"/>
    </source>
</evidence>
<keyword evidence="4" id="KW-0804">Transcription</keyword>
<name>A0AAW0CI17_9AGAR</name>
<dbReference type="GO" id="GO:0003677">
    <property type="term" value="F:DNA binding"/>
    <property type="evidence" value="ECO:0007669"/>
    <property type="project" value="TreeGrafter"/>
</dbReference>
<evidence type="ECO:0000259" key="9">
    <source>
        <dbReference type="Pfam" id="PF03847"/>
    </source>
</evidence>
<keyword evidence="3" id="KW-0805">Transcription regulation</keyword>
<comment type="subcellular location">
    <subcellularLocation>
        <location evidence="1">Nucleus</location>
    </subcellularLocation>
</comment>
<feature type="region of interest" description="Disordered" evidence="8">
    <location>
        <begin position="114"/>
        <end position="139"/>
    </location>
</feature>
<evidence type="ECO:0000256" key="5">
    <source>
        <dbReference type="ARBA" id="ARBA00023242"/>
    </source>
</evidence>
<dbReference type="GO" id="GO:0005669">
    <property type="term" value="C:transcription factor TFIID complex"/>
    <property type="evidence" value="ECO:0007669"/>
    <property type="project" value="InterPro"/>
</dbReference>
<organism evidence="10 11">
    <name type="scientific">Favolaschia claudopus</name>
    <dbReference type="NCBI Taxonomy" id="2862362"/>
    <lineage>
        <taxon>Eukaryota</taxon>
        <taxon>Fungi</taxon>
        <taxon>Dikarya</taxon>
        <taxon>Basidiomycota</taxon>
        <taxon>Agaricomycotina</taxon>
        <taxon>Agaricomycetes</taxon>
        <taxon>Agaricomycetidae</taxon>
        <taxon>Agaricales</taxon>
        <taxon>Marasmiineae</taxon>
        <taxon>Mycenaceae</taxon>
        <taxon>Favolaschia</taxon>
    </lineage>
</organism>
<evidence type="ECO:0000256" key="1">
    <source>
        <dbReference type="ARBA" id="ARBA00004123"/>
    </source>
</evidence>
<dbReference type="GO" id="GO:0000124">
    <property type="term" value="C:SAGA complex"/>
    <property type="evidence" value="ECO:0007669"/>
    <property type="project" value="InterPro"/>
</dbReference>
<dbReference type="Pfam" id="PF03847">
    <property type="entry name" value="TFIID_20kDa"/>
    <property type="match status" value="1"/>
</dbReference>
<protein>
    <recommendedName>
        <fullName evidence="6">TBP-associated factor 12</fullName>
    </recommendedName>
    <alternativeName>
        <fullName evidence="7">Transcription initiation factor TFIID subunit 12</fullName>
    </alternativeName>
</protein>
<dbReference type="EMBL" id="JAWWNJ010000017">
    <property type="protein sequence ID" value="KAK7038040.1"/>
    <property type="molecule type" value="Genomic_DNA"/>
</dbReference>
<comment type="similarity">
    <text evidence="2">Belongs to the TAF12 family.</text>
</comment>
<feature type="region of interest" description="Disordered" evidence="8">
    <location>
        <begin position="63"/>
        <end position="94"/>
    </location>
</feature>
<dbReference type="Proteomes" id="UP001362999">
    <property type="component" value="Unassembled WGS sequence"/>
</dbReference>
<dbReference type="CDD" id="cd07981">
    <property type="entry name" value="HFD_TAF12"/>
    <property type="match status" value="1"/>
</dbReference>
<dbReference type="SUPFAM" id="SSF47113">
    <property type="entry name" value="Histone-fold"/>
    <property type="match status" value="1"/>
</dbReference>
<evidence type="ECO:0000256" key="8">
    <source>
        <dbReference type="SAM" id="MobiDB-lite"/>
    </source>
</evidence>
<dbReference type="FunFam" id="1.10.20.10:FF:000011">
    <property type="entry name" value="Transcription initiation factor TFIID subunit 12"/>
    <property type="match status" value="1"/>
</dbReference>
<gene>
    <name evidence="10" type="ORF">R3P38DRAFT_2696512</name>
</gene>
<dbReference type="InterPro" id="IPR003228">
    <property type="entry name" value="TFIID_TAF12_dom"/>
</dbReference>
<reference evidence="10 11" key="1">
    <citation type="journal article" date="2024" name="J Genomics">
        <title>Draft genome sequencing and assembly of Favolaschia claudopus CIRM-BRFM 2984 isolated from oak limbs.</title>
        <authorList>
            <person name="Navarro D."/>
            <person name="Drula E."/>
            <person name="Chaduli D."/>
            <person name="Cazenave R."/>
            <person name="Ahrendt S."/>
            <person name="Wang J."/>
            <person name="Lipzen A."/>
            <person name="Daum C."/>
            <person name="Barry K."/>
            <person name="Grigoriev I.V."/>
            <person name="Favel A."/>
            <person name="Rosso M.N."/>
            <person name="Martin F."/>
        </authorList>
    </citation>
    <scope>NUCLEOTIDE SEQUENCE [LARGE SCALE GENOMIC DNA]</scope>
    <source>
        <strain evidence="10 11">CIRM-BRFM 2984</strain>
    </source>
</reference>
<dbReference type="AlphaFoldDB" id="A0AAW0CI17"/>
<dbReference type="PANTHER" id="PTHR12264">
    <property type="entry name" value="TRANSCRIPTION INITIATION FACTOR TFIID SUBUNIT 12"/>
    <property type="match status" value="1"/>
</dbReference>
<feature type="domain" description="Transcription initiation factor TFIID subunit 12" evidence="9">
    <location>
        <begin position="178"/>
        <end position="244"/>
    </location>
</feature>
<evidence type="ECO:0000256" key="2">
    <source>
        <dbReference type="ARBA" id="ARBA00007530"/>
    </source>
</evidence>
<dbReference type="Gene3D" id="1.10.20.10">
    <property type="entry name" value="Histone, subunit A"/>
    <property type="match status" value="1"/>
</dbReference>
<dbReference type="GO" id="GO:0051123">
    <property type="term" value="P:RNA polymerase II preinitiation complex assembly"/>
    <property type="evidence" value="ECO:0007669"/>
    <property type="project" value="TreeGrafter"/>
</dbReference>
<evidence type="ECO:0000256" key="6">
    <source>
        <dbReference type="ARBA" id="ARBA00075089"/>
    </source>
</evidence>
<proteinExistence type="inferred from homology"/>
<evidence type="ECO:0000256" key="3">
    <source>
        <dbReference type="ARBA" id="ARBA00023015"/>
    </source>
</evidence>
<evidence type="ECO:0000256" key="7">
    <source>
        <dbReference type="ARBA" id="ARBA00093657"/>
    </source>
</evidence>
<dbReference type="GO" id="GO:0017025">
    <property type="term" value="F:TBP-class protein binding"/>
    <property type="evidence" value="ECO:0007669"/>
    <property type="project" value="TreeGrafter"/>
</dbReference>